<dbReference type="CDD" id="cd00609">
    <property type="entry name" value="AAT_like"/>
    <property type="match status" value="1"/>
</dbReference>
<sequence>MARTFHSKRVPEPGYFLVIDNWKKQAAAAGKDVIDLSVGASDLPPPPEALDELRAASHDPGTYSYCLKNKTMPFLEAACAWFARRYNVSLDPNSEALSLVGSQEGLAHLLLATTDPGDSVLMLDVAYPSYWGALKVAGVEPVFLPLAADGLPDFCKVSAAEAASCKVVLLNYPNNPTTITADDTFFEKAIAFCKQHGLLLIHDNPYVDQVYSGRASSPLALPGGRDVCVELFSFAKSHHLAGFRLGFVLGNAHAIAALESVKSPIDFNQYLGIQRMGIVCLNLPEERLQADAQVWHERAARLVSKLADIGWKIGMPKSGMYLWGKLPHGCGIDDLSFCQALVAREGVALSPGRGFGPGGYGHVRFALVAPVDRLEDAAARIGRFIAQQNK</sequence>
<dbReference type="InterPro" id="IPR015422">
    <property type="entry name" value="PyrdxlP-dep_Trfase_small"/>
</dbReference>
<protein>
    <submittedName>
        <fullName evidence="5">Class I and II aminotransferase</fullName>
    </submittedName>
</protein>
<keyword evidence="2 5" id="KW-0032">Aminotransferase</keyword>
<evidence type="ECO:0000256" key="2">
    <source>
        <dbReference type="ARBA" id="ARBA00022576"/>
    </source>
</evidence>
<dbReference type="Gene3D" id="3.40.640.10">
    <property type="entry name" value="Type I PLP-dependent aspartate aminotransferase-like (Major domain)"/>
    <property type="match status" value="1"/>
</dbReference>
<gene>
    <name evidence="5" type="ORF">DUNSADRAFT_5286</name>
</gene>
<dbReference type="Proteomes" id="UP000815325">
    <property type="component" value="Unassembled WGS sequence"/>
</dbReference>
<accession>A0ABQ7GQK9</accession>
<name>A0ABQ7GQK9_DUNSA</name>
<dbReference type="Pfam" id="PF00155">
    <property type="entry name" value="Aminotran_1_2"/>
    <property type="match status" value="1"/>
</dbReference>
<evidence type="ECO:0000313" key="5">
    <source>
        <dbReference type="EMBL" id="KAF5836894.1"/>
    </source>
</evidence>
<comment type="caution">
    <text evidence="5">The sequence shown here is derived from an EMBL/GenBank/DDBJ whole genome shotgun (WGS) entry which is preliminary data.</text>
</comment>
<evidence type="ECO:0000313" key="6">
    <source>
        <dbReference type="Proteomes" id="UP000815325"/>
    </source>
</evidence>
<dbReference type="GO" id="GO:0008483">
    <property type="term" value="F:transaminase activity"/>
    <property type="evidence" value="ECO:0007669"/>
    <property type="project" value="UniProtKB-KW"/>
</dbReference>
<dbReference type="InterPro" id="IPR004839">
    <property type="entry name" value="Aminotransferase_I/II_large"/>
</dbReference>
<dbReference type="InterPro" id="IPR050881">
    <property type="entry name" value="LL-DAP_aminotransferase"/>
</dbReference>
<organism evidence="5 6">
    <name type="scientific">Dunaliella salina</name>
    <name type="common">Green alga</name>
    <name type="synonym">Protococcus salinus</name>
    <dbReference type="NCBI Taxonomy" id="3046"/>
    <lineage>
        <taxon>Eukaryota</taxon>
        <taxon>Viridiplantae</taxon>
        <taxon>Chlorophyta</taxon>
        <taxon>core chlorophytes</taxon>
        <taxon>Chlorophyceae</taxon>
        <taxon>CS clade</taxon>
        <taxon>Chlamydomonadales</taxon>
        <taxon>Dunaliellaceae</taxon>
        <taxon>Dunaliella</taxon>
    </lineage>
</organism>
<feature type="domain" description="Aminotransferase class I/classII large" evidence="4">
    <location>
        <begin position="31"/>
        <end position="379"/>
    </location>
</feature>
<evidence type="ECO:0000256" key="1">
    <source>
        <dbReference type="ARBA" id="ARBA00001933"/>
    </source>
</evidence>
<keyword evidence="6" id="KW-1185">Reference proteome</keyword>
<evidence type="ECO:0000256" key="3">
    <source>
        <dbReference type="ARBA" id="ARBA00022679"/>
    </source>
</evidence>
<keyword evidence="3" id="KW-0808">Transferase</keyword>
<dbReference type="PANTHER" id="PTHR42832:SF2">
    <property type="entry name" value="ASPARTATE TRANSAMINASE"/>
    <property type="match status" value="1"/>
</dbReference>
<dbReference type="InterPro" id="IPR015421">
    <property type="entry name" value="PyrdxlP-dep_Trfase_major"/>
</dbReference>
<dbReference type="InterPro" id="IPR015424">
    <property type="entry name" value="PyrdxlP-dep_Trfase"/>
</dbReference>
<evidence type="ECO:0000259" key="4">
    <source>
        <dbReference type="Pfam" id="PF00155"/>
    </source>
</evidence>
<dbReference type="PANTHER" id="PTHR42832">
    <property type="entry name" value="AMINO ACID AMINOTRANSFERASE"/>
    <property type="match status" value="1"/>
</dbReference>
<proteinExistence type="predicted"/>
<comment type="cofactor">
    <cofactor evidence="1">
        <name>pyridoxal 5'-phosphate</name>
        <dbReference type="ChEBI" id="CHEBI:597326"/>
    </cofactor>
</comment>
<dbReference type="EMBL" id="MU069638">
    <property type="protein sequence ID" value="KAF5836894.1"/>
    <property type="molecule type" value="Genomic_DNA"/>
</dbReference>
<dbReference type="Gene3D" id="3.90.1150.10">
    <property type="entry name" value="Aspartate Aminotransferase, domain 1"/>
    <property type="match status" value="1"/>
</dbReference>
<dbReference type="SUPFAM" id="SSF53383">
    <property type="entry name" value="PLP-dependent transferases"/>
    <property type="match status" value="1"/>
</dbReference>
<reference evidence="5" key="1">
    <citation type="submission" date="2017-08" db="EMBL/GenBank/DDBJ databases">
        <authorList>
            <person name="Polle J.E."/>
            <person name="Barry K."/>
            <person name="Cushman J."/>
            <person name="Schmutz J."/>
            <person name="Tran D."/>
            <person name="Hathwaick L.T."/>
            <person name="Yim W.C."/>
            <person name="Jenkins J."/>
            <person name="Mckie-Krisberg Z.M."/>
            <person name="Prochnik S."/>
            <person name="Lindquist E."/>
            <person name="Dockter R.B."/>
            <person name="Adam C."/>
            <person name="Molina H."/>
            <person name="Bunkerborg J."/>
            <person name="Jin E."/>
            <person name="Buchheim M."/>
            <person name="Magnuson J."/>
        </authorList>
    </citation>
    <scope>NUCLEOTIDE SEQUENCE</scope>
    <source>
        <strain evidence="5">CCAP 19/18</strain>
    </source>
</reference>